<name>A0A1U7LPP1_NEOID</name>
<dbReference type="AlphaFoldDB" id="A0A1U7LPP1"/>
<reference evidence="1 2" key="1">
    <citation type="submission" date="2016-04" db="EMBL/GenBank/DDBJ databases">
        <title>Evolutionary innovation and constraint leading to complex multicellularity in the Ascomycota.</title>
        <authorList>
            <person name="Cisse O."/>
            <person name="Nguyen A."/>
            <person name="Hewitt D.A."/>
            <person name="Jedd G."/>
            <person name="Stajich J.E."/>
        </authorList>
    </citation>
    <scope>NUCLEOTIDE SEQUENCE [LARGE SCALE GENOMIC DNA]</scope>
    <source>
        <strain evidence="1 2">DAH-3</strain>
    </source>
</reference>
<evidence type="ECO:0000313" key="1">
    <source>
        <dbReference type="EMBL" id="OLL24512.1"/>
    </source>
</evidence>
<proteinExistence type="predicted"/>
<comment type="caution">
    <text evidence="1">The sequence shown here is derived from an EMBL/GenBank/DDBJ whole genome shotgun (WGS) entry which is preliminary data.</text>
</comment>
<protein>
    <submittedName>
        <fullName evidence="1">Uncharacterized protein</fullName>
    </submittedName>
</protein>
<sequence>MALTDIIDLHVPNRQKLFTSTSTDNIPSSCTNISWFCVMSYSLADIIIQFGRVSQTFHSCVLLYLQNRDPSPKELVNWPFSISCTTTARPHADHQVFYQRACKFVENGFPLPADLSSDLIAAIPTFSDKLQTSAYTVLIEGNSHRQAFLDRIYEQAKFKSRLKHIRLILTLIAERQVLIGNPELGVDMFLEERGINGHLPEILEILYRRKRMDLAQKIVARKDVGLHRYIEELAKMDYLSAEGLSRDLRFRDFPPLKLLQSARNETDLLRYWNSWSPARKRHYGKSMIAVWGKLHPEQFFEIFSQRSFSDKSSILKEFSLGKPEHVVLLEIFQLVVTWRRLIEGYLSQNNISRAEVAMSTAFGQIPDSQRDALFELYEPFLEYYYEQRDYFALKSTVDKVITHLSRKRFAYCKHLIWICWEENMKAEAKEIVSTMKEATDQPAWQERTMLFALDALTPPKDWKKNELRTNEDLGCVRLPPETES</sequence>
<dbReference type="EMBL" id="LXFE01000755">
    <property type="protein sequence ID" value="OLL24512.1"/>
    <property type="molecule type" value="Genomic_DNA"/>
</dbReference>
<keyword evidence="2" id="KW-1185">Reference proteome</keyword>
<evidence type="ECO:0000313" key="2">
    <source>
        <dbReference type="Proteomes" id="UP000186594"/>
    </source>
</evidence>
<accession>A0A1U7LPP1</accession>
<dbReference type="Proteomes" id="UP000186594">
    <property type="component" value="Unassembled WGS sequence"/>
</dbReference>
<gene>
    <name evidence="1" type="ORF">NEOLI_002374</name>
</gene>
<organism evidence="1 2">
    <name type="scientific">Neolecta irregularis (strain DAH-3)</name>
    <dbReference type="NCBI Taxonomy" id="1198029"/>
    <lineage>
        <taxon>Eukaryota</taxon>
        <taxon>Fungi</taxon>
        <taxon>Dikarya</taxon>
        <taxon>Ascomycota</taxon>
        <taxon>Taphrinomycotina</taxon>
        <taxon>Neolectales</taxon>
        <taxon>Neolectaceae</taxon>
        <taxon>Neolecta</taxon>
    </lineage>
</organism>